<dbReference type="Pfam" id="PF01844">
    <property type="entry name" value="HNH"/>
    <property type="match status" value="1"/>
</dbReference>
<organism evidence="3 4">
    <name type="scientific">Corynebacterium massiliense DSM 45435</name>
    <dbReference type="NCBI Taxonomy" id="1121364"/>
    <lineage>
        <taxon>Bacteria</taxon>
        <taxon>Bacillati</taxon>
        <taxon>Actinomycetota</taxon>
        <taxon>Actinomycetes</taxon>
        <taxon>Mycobacteriales</taxon>
        <taxon>Corynebacteriaceae</taxon>
        <taxon>Corynebacterium</taxon>
    </lineage>
</organism>
<feature type="compositionally biased region" description="Polar residues" evidence="1">
    <location>
        <begin position="370"/>
        <end position="383"/>
    </location>
</feature>
<dbReference type="SMART" id="SM00507">
    <property type="entry name" value="HNHc"/>
    <property type="match status" value="1"/>
</dbReference>
<evidence type="ECO:0000313" key="4">
    <source>
        <dbReference type="Proteomes" id="UP001220064"/>
    </source>
</evidence>
<dbReference type="CDD" id="cd00085">
    <property type="entry name" value="HNHc"/>
    <property type="match status" value="1"/>
</dbReference>
<reference evidence="3 4" key="1">
    <citation type="submission" date="2020-10" db="EMBL/GenBank/DDBJ databases">
        <title>Complete genome sequence of Corynebacterium massiliense DSM 45435, type strain of Corynebacterium massiliense.</title>
        <authorList>
            <person name="Busche T."/>
            <person name="Kalinowski J."/>
            <person name="Ruckert C."/>
        </authorList>
    </citation>
    <scope>NUCLEOTIDE SEQUENCE [LARGE SCALE GENOMIC DNA]</scope>
    <source>
        <strain evidence="3 4">DSM 45435</strain>
    </source>
</reference>
<name>A0ABY7UC19_9CORY</name>
<dbReference type="Gene3D" id="1.10.30.50">
    <property type="match status" value="1"/>
</dbReference>
<gene>
    <name evidence="3" type="ORF">CMASS_10045</name>
</gene>
<dbReference type="InterPro" id="IPR003615">
    <property type="entry name" value="HNH_nuc"/>
</dbReference>
<evidence type="ECO:0000313" key="3">
    <source>
        <dbReference type="EMBL" id="WCZ33417.1"/>
    </source>
</evidence>
<keyword evidence="4" id="KW-1185">Reference proteome</keyword>
<feature type="region of interest" description="Disordered" evidence="1">
    <location>
        <begin position="330"/>
        <end position="383"/>
    </location>
</feature>
<proteinExistence type="predicted"/>
<sequence>MGLPPAGAGLSFTGVNDAADLLSRLARLGIAVAELAYRHGLSASAGLDAATTRSYTAIGRSLFGPCSEPKVRAQVLEHAAEFPITRLQVIHKAARQLHRDANITRWQLWLELAQRHELTIDQLREYARNRVRELNRKTGTTPARSLIIGRDIDATGRRTALLKLPAAEMALLEKKIRRMTAKRGTVPEDIAMGNAIWTLLKGTAHTSRGEEKTPEPTFLVKAEDLVGNGNGELVATDGTIIDTQSYLNSQLGRFGWAMIYDHNAQPVNLHRLERFANTKQRMMLAIDQGECAWPGCRRKAIYAKAHHITAWKNGGKTNLNNLVALCGPHNARNDDNPNSPPRNGRIGKDPDGHPCWHPPDGGPPQYNDGIHTQKSGRVWAQQS</sequence>
<accession>A0ABY7UC19</accession>
<dbReference type="EMBL" id="CP063189">
    <property type="protein sequence ID" value="WCZ33417.1"/>
    <property type="molecule type" value="Genomic_DNA"/>
</dbReference>
<evidence type="ECO:0000259" key="2">
    <source>
        <dbReference type="SMART" id="SM00507"/>
    </source>
</evidence>
<dbReference type="InterPro" id="IPR002711">
    <property type="entry name" value="HNH"/>
</dbReference>
<dbReference type="Proteomes" id="UP001220064">
    <property type="component" value="Chromosome"/>
</dbReference>
<protein>
    <recommendedName>
        <fullName evidence="2">HNH nuclease domain-containing protein</fullName>
    </recommendedName>
</protein>
<evidence type="ECO:0000256" key="1">
    <source>
        <dbReference type="SAM" id="MobiDB-lite"/>
    </source>
</evidence>
<feature type="domain" description="HNH nuclease" evidence="2">
    <location>
        <begin position="278"/>
        <end position="331"/>
    </location>
</feature>